<reference evidence="3" key="1">
    <citation type="submission" date="2025-08" db="UniProtKB">
        <authorList>
            <consortium name="RefSeq"/>
        </authorList>
    </citation>
    <scope>IDENTIFICATION</scope>
    <source>
        <tissue evidence="3">Whole body</tissue>
    </source>
</reference>
<feature type="region of interest" description="Disordered" evidence="1">
    <location>
        <begin position="1"/>
        <end position="25"/>
    </location>
</feature>
<dbReference type="OrthoDB" id="10357354at2759"/>
<name>A0A8B8ITB5_VANTA</name>
<dbReference type="RefSeq" id="XP_026499772.2">
    <property type="nucleotide sequence ID" value="XM_026643987.2"/>
</dbReference>
<evidence type="ECO:0000313" key="2">
    <source>
        <dbReference type="Proteomes" id="UP001652626"/>
    </source>
</evidence>
<keyword evidence="2" id="KW-1185">Reference proteome</keyword>
<gene>
    <name evidence="3" type="primary">LOC113403442</name>
</gene>
<evidence type="ECO:0000313" key="3">
    <source>
        <dbReference type="RefSeq" id="XP_026499772.2"/>
    </source>
</evidence>
<dbReference type="GeneID" id="113403442"/>
<proteinExistence type="predicted"/>
<evidence type="ECO:0000256" key="1">
    <source>
        <dbReference type="SAM" id="MobiDB-lite"/>
    </source>
</evidence>
<sequence>MEFTVKSPDQSQWGMDRKNKDEGYGAKDGEILHRIKINEYLSNLPKMFESIEEEVMAAVIPPNADEETKKRLYANLQICKDNVMSKILKAMEMSQVTGDECTAGAPNQAAGSVSTINT</sequence>
<dbReference type="Proteomes" id="UP001652626">
    <property type="component" value="Chromosome Z"/>
</dbReference>
<feature type="compositionally biased region" description="Basic and acidic residues" evidence="1">
    <location>
        <begin position="15"/>
        <end position="25"/>
    </location>
</feature>
<dbReference type="AlphaFoldDB" id="A0A8B8ITB5"/>
<protein>
    <submittedName>
        <fullName evidence="3">Uncharacterized protein LOC113403442</fullName>
    </submittedName>
</protein>
<accession>A0A8B8ITB5</accession>
<organism evidence="2 3">
    <name type="scientific">Vanessa tameamea</name>
    <name type="common">Kamehameha butterfly</name>
    <dbReference type="NCBI Taxonomy" id="334116"/>
    <lineage>
        <taxon>Eukaryota</taxon>
        <taxon>Metazoa</taxon>
        <taxon>Ecdysozoa</taxon>
        <taxon>Arthropoda</taxon>
        <taxon>Hexapoda</taxon>
        <taxon>Insecta</taxon>
        <taxon>Pterygota</taxon>
        <taxon>Neoptera</taxon>
        <taxon>Endopterygota</taxon>
        <taxon>Lepidoptera</taxon>
        <taxon>Glossata</taxon>
        <taxon>Ditrysia</taxon>
        <taxon>Papilionoidea</taxon>
        <taxon>Nymphalidae</taxon>
        <taxon>Nymphalinae</taxon>
        <taxon>Vanessa</taxon>
    </lineage>
</organism>